<keyword evidence="1" id="KW-0175">Coiled coil</keyword>
<feature type="signal peptide" evidence="3">
    <location>
        <begin position="1"/>
        <end position="22"/>
    </location>
</feature>
<accession>A0A495IVF8</accession>
<dbReference type="RefSeq" id="WP_121196026.1">
    <property type="nucleotide sequence ID" value="NZ_RBKU01000001.1"/>
</dbReference>
<feature type="transmembrane region" description="Helical" evidence="2">
    <location>
        <begin position="155"/>
        <end position="176"/>
    </location>
</feature>
<proteinExistence type="predicted"/>
<evidence type="ECO:0000313" key="5">
    <source>
        <dbReference type="Proteomes" id="UP000268007"/>
    </source>
</evidence>
<gene>
    <name evidence="4" type="ORF">BDD43_0387</name>
</gene>
<feature type="coiled-coil region" evidence="1">
    <location>
        <begin position="189"/>
        <end position="227"/>
    </location>
</feature>
<feature type="coiled-coil region" evidence="1">
    <location>
        <begin position="89"/>
        <end position="116"/>
    </location>
</feature>
<comment type="caution">
    <text evidence="4">The sequence shown here is derived from an EMBL/GenBank/DDBJ whole genome shotgun (WGS) entry which is preliminary data.</text>
</comment>
<dbReference type="AlphaFoldDB" id="A0A495IVF8"/>
<sequence>MNKLLRLILSMALLTAGYAAQGQDTVKKIQKAAYPPVKAQIPVAKPTYHAKYLDKVTPPPVVDNSLTGQYNAILKSTYRYQQEPIIAFYKNYMDTLNLAKRKLQQANTKISEQATAIASIQGAVTTKDQTLSDSISKADSIGFLGASVSKVVYNIIMWGLVIILALSLATVIYLSASNKREAAYRIKLYEELSAEFAAYKTKANDKEKKLARELQTERNKLAELLNK</sequence>
<keyword evidence="2" id="KW-1133">Transmembrane helix</keyword>
<evidence type="ECO:0000256" key="1">
    <source>
        <dbReference type="SAM" id="Coils"/>
    </source>
</evidence>
<evidence type="ECO:0000313" key="4">
    <source>
        <dbReference type="EMBL" id="RKR80291.1"/>
    </source>
</evidence>
<reference evidence="4 5" key="1">
    <citation type="submission" date="2018-10" db="EMBL/GenBank/DDBJ databases">
        <title>Genomic Encyclopedia of Archaeal and Bacterial Type Strains, Phase II (KMG-II): from individual species to whole genera.</title>
        <authorList>
            <person name="Goeker M."/>
        </authorList>
    </citation>
    <scope>NUCLEOTIDE SEQUENCE [LARGE SCALE GENOMIC DNA]</scope>
    <source>
        <strain evidence="4 5">DSM 18602</strain>
    </source>
</reference>
<dbReference type="Proteomes" id="UP000268007">
    <property type="component" value="Unassembled WGS sequence"/>
</dbReference>
<organism evidence="4 5">
    <name type="scientific">Mucilaginibacter gracilis</name>
    <dbReference type="NCBI Taxonomy" id="423350"/>
    <lineage>
        <taxon>Bacteria</taxon>
        <taxon>Pseudomonadati</taxon>
        <taxon>Bacteroidota</taxon>
        <taxon>Sphingobacteriia</taxon>
        <taxon>Sphingobacteriales</taxon>
        <taxon>Sphingobacteriaceae</taxon>
        <taxon>Mucilaginibacter</taxon>
    </lineage>
</organism>
<protein>
    <submittedName>
        <fullName evidence="4">Uncharacterized protein</fullName>
    </submittedName>
</protein>
<name>A0A495IVF8_9SPHI</name>
<keyword evidence="3" id="KW-0732">Signal</keyword>
<keyword evidence="2" id="KW-0812">Transmembrane</keyword>
<keyword evidence="2" id="KW-0472">Membrane</keyword>
<dbReference type="EMBL" id="RBKU01000001">
    <property type="protein sequence ID" value="RKR80291.1"/>
    <property type="molecule type" value="Genomic_DNA"/>
</dbReference>
<feature type="chain" id="PRO_5019784577" evidence="3">
    <location>
        <begin position="23"/>
        <end position="227"/>
    </location>
</feature>
<evidence type="ECO:0000256" key="3">
    <source>
        <dbReference type="SAM" id="SignalP"/>
    </source>
</evidence>
<keyword evidence="5" id="KW-1185">Reference proteome</keyword>
<evidence type="ECO:0000256" key="2">
    <source>
        <dbReference type="SAM" id="Phobius"/>
    </source>
</evidence>
<dbReference type="OrthoDB" id="981213at2"/>